<dbReference type="InterPro" id="IPR017946">
    <property type="entry name" value="PLC-like_Pdiesterase_TIM-brl"/>
</dbReference>
<dbReference type="RefSeq" id="WP_133804775.1">
    <property type="nucleotide sequence ID" value="NZ_SNWQ01000026.1"/>
</dbReference>
<dbReference type="AlphaFoldDB" id="A0A4R6JHX3"/>
<dbReference type="Proteomes" id="UP000295388">
    <property type="component" value="Unassembled WGS sequence"/>
</dbReference>
<dbReference type="SUPFAM" id="SSF51695">
    <property type="entry name" value="PLC-like phosphodiesterases"/>
    <property type="match status" value="1"/>
</dbReference>
<organism evidence="2 3">
    <name type="scientific">Kribbella caucasensis</name>
    <dbReference type="NCBI Taxonomy" id="2512215"/>
    <lineage>
        <taxon>Bacteria</taxon>
        <taxon>Bacillati</taxon>
        <taxon>Actinomycetota</taxon>
        <taxon>Actinomycetes</taxon>
        <taxon>Propionibacteriales</taxon>
        <taxon>Kribbellaceae</taxon>
        <taxon>Kribbella</taxon>
    </lineage>
</organism>
<feature type="chain" id="PRO_5039631378" evidence="1">
    <location>
        <begin position="23"/>
        <end position="398"/>
    </location>
</feature>
<dbReference type="GO" id="GO:0008081">
    <property type="term" value="F:phosphoric diester hydrolase activity"/>
    <property type="evidence" value="ECO:0007669"/>
    <property type="project" value="InterPro"/>
</dbReference>
<accession>A0A4R6JHX3</accession>
<dbReference type="CDD" id="cd08589">
    <property type="entry name" value="PI-PLCc_SaPLC1_like"/>
    <property type="match status" value="1"/>
</dbReference>
<dbReference type="Gene3D" id="3.20.20.190">
    <property type="entry name" value="Phosphatidylinositol (PI) phosphodiesterase"/>
    <property type="match status" value="1"/>
</dbReference>
<keyword evidence="1" id="KW-0732">Signal</keyword>
<keyword evidence="3" id="KW-1185">Reference proteome</keyword>
<dbReference type="OrthoDB" id="195526at2"/>
<protein>
    <submittedName>
        <fullName evidence="2">Calcium-dependent phosphoinositide phospholipase C</fullName>
    </submittedName>
</protein>
<evidence type="ECO:0000313" key="2">
    <source>
        <dbReference type="EMBL" id="TDO34671.1"/>
    </source>
</evidence>
<feature type="signal peptide" evidence="1">
    <location>
        <begin position="1"/>
        <end position="22"/>
    </location>
</feature>
<proteinExistence type="predicted"/>
<sequence length="398" mass="42895">MRISSKLAAGLASAAVAAAGLAGTALSTGQAGSQAQAPTTATQYDARNGSGLRMNQVQVMGAHNAYHREAPDDEKKIQLAQDPGAVGLFYSHASIPDQLEQQNIRMVELDLFPDPAGGLYTYPLIRKLAGKGPLTDPDLAKPGIKVLHWADFDYGTTCSTFAKCLNQVKTWSDANPSHAPIVIQLELKQSDPRLVAAGGVKAPPWDLGNLNSIDTEIRSVFSEKQLLSPDDVRKPGLTLEQSVLKKGWPTVDQARSKVMFFFDNGGPGAIRDTYREGKPSLEGRAVFTRGPEGQPDAAVTMVNDPRGANQAEIQRLVRKGYLVRTRSDEPMSTVLNKEYSRVGIALESGAQYVTTDFPVVGMAARYDSEFVAKLPGDTPVRCNPVSSPAWCRGDVSER</sequence>
<comment type="caution">
    <text evidence="2">The sequence shown here is derived from an EMBL/GenBank/DDBJ whole genome shotgun (WGS) entry which is preliminary data.</text>
</comment>
<dbReference type="Pfam" id="PF16670">
    <property type="entry name" value="PI-PLC-C1"/>
    <property type="match status" value="1"/>
</dbReference>
<gene>
    <name evidence="2" type="ORF">EV643_12630</name>
</gene>
<dbReference type="GO" id="GO:0006629">
    <property type="term" value="P:lipid metabolic process"/>
    <property type="evidence" value="ECO:0007669"/>
    <property type="project" value="InterPro"/>
</dbReference>
<name>A0A4R6JHX3_9ACTN</name>
<evidence type="ECO:0000313" key="3">
    <source>
        <dbReference type="Proteomes" id="UP000295388"/>
    </source>
</evidence>
<reference evidence="2 3" key="1">
    <citation type="submission" date="2019-03" db="EMBL/GenBank/DDBJ databases">
        <title>Genomic Encyclopedia of Type Strains, Phase III (KMG-III): the genomes of soil and plant-associated and newly described type strains.</title>
        <authorList>
            <person name="Whitman W."/>
        </authorList>
    </citation>
    <scope>NUCLEOTIDE SEQUENCE [LARGE SCALE GENOMIC DNA]</scope>
    <source>
        <strain evidence="2 3">VKM Ac-2527</strain>
    </source>
</reference>
<evidence type="ECO:0000256" key="1">
    <source>
        <dbReference type="SAM" id="SignalP"/>
    </source>
</evidence>
<dbReference type="EMBL" id="SNWQ01000026">
    <property type="protein sequence ID" value="TDO34671.1"/>
    <property type="molecule type" value="Genomic_DNA"/>
</dbReference>
<dbReference type="InterPro" id="IPR032075">
    <property type="entry name" value="PI-PLC-C1"/>
</dbReference>